<accession>A0A328WPV0</accession>
<dbReference type="AlphaFoldDB" id="A0A328WPV0"/>
<organism evidence="2 3">
    <name type="scientific">Flavobacterium lacus</name>
    <dbReference type="NCBI Taxonomy" id="1353778"/>
    <lineage>
        <taxon>Bacteria</taxon>
        <taxon>Pseudomonadati</taxon>
        <taxon>Bacteroidota</taxon>
        <taxon>Flavobacteriia</taxon>
        <taxon>Flavobacteriales</taxon>
        <taxon>Flavobacteriaceae</taxon>
        <taxon>Flavobacterium</taxon>
    </lineage>
</organism>
<dbReference type="InterPro" id="IPR037401">
    <property type="entry name" value="SnoaL-like"/>
</dbReference>
<dbReference type="PIRSF" id="PIRSF030561">
    <property type="entry name" value="UCP030561"/>
    <property type="match status" value="1"/>
</dbReference>
<dbReference type="InterPro" id="IPR032710">
    <property type="entry name" value="NTF2-like_dom_sf"/>
</dbReference>
<dbReference type="SUPFAM" id="SSF54427">
    <property type="entry name" value="NTF2-like"/>
    <property type="match status" value="1"/>
</dbReference>
<gene>
    <name evidence="2" type="ORF">B0I10_1213</name>
</gene>
<evidence type="ECO:0000313" key="3">
    <source>
        <dbReference type="Proteomes" id="UP000249518"/>
    </source>
</evidence>
<name>A0A328WPV0_9FLAO</name>
<protein>
    <recommendedName>
        <fullName evidence="1">SnoaL-like domain-containing protein</fullName>
    </recommendedName>
</protein>
<comment type="caution">
    <text evidence="2">The sequence shown here is derived from an EMBL/GenBank/DDBJ whole genome shotgun (WGS) entry which is preliminary data.</text>
</comment>
<dbReference type="InterPro" id="IPR008317">
    <property type="entry name" value="UCP030561"/>
</dbReference>
<evidence type="ECO:0000259" key="1">
    <source>
        <dbReference type="Pfam" id="PF12680"/>
    </source>
</evidence>
<dbReference type="EMBL" id="QLSV01000021">
    <property type="protein sequence ID" value="RAR46357.1"/>
    <property type="molecule type" value="Genomic_DNA"/>
</dbReference>
<evidence type="ECO:0000313" key="2">
    <source>
        <dbReference type="EMBL" id="RAR46357.1"/>
    </source>
</evidence>
<dbReference type="RefSeq" id="WP_181456973.1">
    <property type="nucleotide sequence ID" value="NZ_QLSV01000021.1"/>
</dbReference>
<feature type="domain" description="SnoaL-like" evidence="1">
    <location>
        <begin position="30"/>
        <end position="129"/>
    </location>
</feature>
<keyword evidence="3" id="KW-1185">Reference proteome</keyword>
<dbReference type="Pfam" id="PF12680">
    <property type="entry name" value="SnoaL_2"/>
    <property type="match status" value="1"/>
</dbReference>
<sequence>MKAVYFTIVFTTFLAIPTTMGQNSTPEQVVQQNLDFYNQRDIEGFMGLFSEDIVFYNFDDHTITASGRDEVRKLYTALFDASPTLHSTILKRIVFDHKVIDHECIVGRKGLADILELVLIYEVKNDKIYKVTVMRK</sequence>
<dbReference type="Gene3D" id="3.10.450.50">
    <property type="match status" value="1"/>
</dbReference>
<proteinExistence type="predicted"/>
<dbReference type="Proteomes" id="UP000249518">
    <property type="component" value="Unassembled WGS sequence"/>
</dbReference>
<reference evidence="2 3" key="1">
    <citation type="submission" date="2018-06" db="EMBL/GenBank/DDBJ databases">
        <title>Genomic Encyclopedia of Type Strains, Phase III (KMG-III): the genomes of soil and plant-associated and newly described type strains.</title>
        <authorList>
            <person name="Whitman W."/>
        </authorList>
    </citation>
    <scope>NUCLEOTIDE SEQUENCE [LARGE SCALE GENOMIC DNA]</scope>
    <source>
        <strain evidence="2 3">CGMCC 1.12504</strain>
    </source>
</reference>